<gene>
    <name evidence="1" type="ORF">T05_11327</name>
    <name evidence="2" type="ORF">T05_8488</name>
</gene>
<evidence type="ECO:0000313" key="2">
    <source>
        <dbReference type="EMBL" id="KRX30251.1"/>
    </source>
</evidence>
<accession>A0A0V0SU24</accession>
<keyword evidence="3" id="KW-1185">Reference proteome</keyword>
<evidence type="ECO:0000313" key="3">
    <source>
        <dbReference type="Proteomes" id="UP000055048"/>
    </source>
</evidence>
<feature type="non-terminal residue" evidence="1">
    <location>
        <position position="34"/>
    </location>
</feature>
<name>A0A0V0SU24_9BILA</name>
<comment type="caution">
    <text evidence="1">The sequence shown here is derived from an EMBL/GenBank/DDBJ whole genome shotgun (WGS) entry which is preliminary data.</text>
</comment>
<reference evidence="1 3" key="1">
    <citation type="submission" date="2015-01" db="EMBL/GenBank/DDBJ databases">
        <title>Evolution of Trichinella species and genotypes.</title>
        <authorList>
            <person name="Korhonen P.K."/>
            <person name="Edoardo P."/>
            <person name="Giuseppe L.R."/>
            <person name="Gasser R.B."/>
        </authorList>
    </citation>
    <scope>NUCLEOTIDE SEQUENCE [LARGE SCALE GENOMIC DNA]</scope>
    <source>
        <strain evidence="1">ISS417</strain>
    </source>
</reference>
<organism evidence="1 3">
    <name type="scientific">Trichinella murrelli</name>
    <dbReference type="NCBI Taxonomy" id="144512"/>
    <lineage>
        <taxon>Eukaryota</taxon>
        <taxon>Metazoa</taxon>
        <taxon>Ecdysozoa</taxon>
        <taxon>Nematoda</taxon>
        <taxon>Enoplea</taxon>
        <taxon>Dorylaimia</taxon>
        <taxon>Trichinellida</taxon>
        <taxon>Trichinellidae</taxon>
        <taxon>Trichinella</taxon>
    </lineage>
</organism>
<feature type="non-terminal residue" evidence="1">
    <location>
        <position position="1"/>
    </location>
</feature>
<sequence length="34" mass="4026">LTRLPVYLNLYALPSYTRNVPPLLQFFTIPLDLY</sequence>
<protein>
    <submittedName>
        <fullName evidence="1">Uncharacterized protein</fullName>
    </submittedName>
</protein>
<dbReference type="AlphaFoldDB" id="A0A0V0SU24"/>
<evidence type="ECO:0000313" key="1">
    <source>
        <dbReference type="EMBL" id="KRX30218.1"/>
    </source>
</evidence>
<dbReference type="Proteomes" id="UP000055048">
    <property type="component" value="Unassembled WGS sequence"/>
</dbReference>
<proteinExistence type="predicted"/>
<dbReference type="EMBL" id="JYDJ01002612">
    <property type="protein sequence ID" value="KRX30251.1"/>
    <property type="molecule type" value="Genomic_DNA"/>
</dbReference>
<dbReference type="EMBL" id="JYDJ01002640">
    <property type="protein sequence ID" value="KRX30218.1"/>
    <property type="molecule type" value="Genomic_DNA"/>
</dbReference>